<comment type="similarity">
    <text evidence="1">Belongs to the transferase hexapeptide repeat family.</text>
</comment>
<keyword evidence="2 7" id="KW-0808">Transferase</keyword>
<dbReference type="Gene3D" id="3.40.50.20">
    <property type="match status" value="1"/>
</dbReference>
<dbReference type="InterPro" id="IPR001451">
    <property type="entry name" value="Hexapep"/>
</dbReference>
<keyword evidence="8" id="KW-1185">Reference proteome</keyword>
<evidence type="ECO:0000313" key="8">
    <source>
        <dbReference type="Proteomes" id="UP000479293"/>
    </source>
</evidence>
<gene>
    <name evidence="7" type="ORF">GBK04_13050</name>
</gene>
<feature type="domain" description="PglD N-terminal" evidence="6">
    <location>
        <begin position="5"/>
        <end position="84"/>
    </location>
</feature>
<dbReference type="Gene3D" id="2.160.10.10">
    <property type="entry name" value="Hexapeptide repeat proteins"/>
    <property type="match status" value="1"/>
</dbReference>
<dbReference type="Pfam" id="PF17836">
    <property type="entry name" value="PglD_N"/>
    <property type="match status" value="1"/>
</dbReference>
<evidence type="ECO:0000256" key="4">
    <source>
        <dbReference type="ARBA" id="ARBA00023315"/>
    </source>
</evidence>
<feature type="binding site" evidence="5">
    <location>
        <begin position="33"/>
        <end position="34"/>
    </location>
    <ligand>
        <name>substrate</name>
    </ligand>
</feature>
<dbReference type="CDD" id="cd03360">
    <property type="entry name" value="LbH_AT_putative"/>
    <property type="match status" value="1"/>
</dbReference>
<dbReference type="InterPro" id="IPR018357">
    <property type="entry name" value="Hexapep_transf_CS"/>
</dbReference>
<comment type="caution">
    <text evidence="7">The sequence shown here is derived from an EMBL/GenBank/DDBJ whole genome shotgun (WGS) entry which is preliminary data.</text>
</comment>
<proteinExistence type="inferred from homology"/>
<evidence type="ECO:0000256" key="5">
    <source>
        <dbReference type="PIRSR" id="PIRSR620019-2"/>
    </source>
</evidence>
<dbReference type="InterPro" id="IPR011004">
    <property type="entry name" value="Trimer_LpxA-like_sf"/>
</dbReference>
<organism evidence="7 8">
    <name type="scientific">Salmonirosea aquatica</name>
    <dbReference type="NCBI Taxonomy" id="2654236"/>
    <lineage>
        <taxon>Bacteria</taxon>
        <taxon>Pseudomonadati</taxon>
        <taxon>Bacteroidota</taxon>
        <taxon>Cytophagia</taxon>
        <taxon>Cytophagales</taxon>
        <taxon>Spirosomataceae</taxon>
        <taxon>Salmonirosea</taxon>
    </lineage>
</organism>
<dbReference type="PANTHER" id="PTHR43300">
    <property type="entry name" value="ACETYLTRANSFERASE"/>
    <property type="match status" value="1"/>
</dbReference>
<dbReference type="GO" id="GO:0016746">
    <property type="term" value="F:acyltransferase activity"/>
    <property type="evidence" value="ECO:0007669"/>
    <property type="project" value="UniProtKB-KW"/>
</dbReference>
<evidence type="ECO:0000259" key="6">
    <source>
        <dbReference type="Pfam" id="PF17836"/>
    </source>
</evidence>
<accession>A0A7C9BCS3</accession>
<dbReference type="NCBIfam" id="TIGR03570">
    <property type="entry name" value="NeuD_NnaD"/>
    <property type="match status" value="1"/>
</dbReference>
<dbReference type="InterPro" id="IPR041561">
    <property type="entry name" value="PglD_N"/>
</dbReference>
<dbReference type="PROSITE" id="PS00101">
    <property type="entry name" value="HEXAPEP_TRANSFERASES"/>
    <property type="match status" value="1"/>
</dbReference>
<keyword evidence="4" id="KW-0012">Acyltransferase</keyword>
<keyword evidence="3" id="KW-0677">Repeat</keyword>
<reference evidence="7 8" key="1">
    <citation type="submission" date="2019-10" db="EMBL/GenBank/DDBJ databases">
        <title>Draft Genome Sequence of Cytophagaceae sp. SJW1-29.</title>
        <authorList>
            <person name="Choi A."/>
        </authorList>
    </citation>
    <scope>NUCLEOTIDE SEQUENCE [LARGE SCALE GENOMIC DNA]</scope>
    <source>
        <strain evidence="7 8">SJW1-29</strain>
    </source>
</reference>
<evidence type="ECO:0000256" key="2">
    <source>
        <dbReference type="ARBA" id="ARBA00022679"/>
    </source>
</evidence>
<dbReference type="InterPro" id="IPR050179">
    <property type="entry name" value="Trans_hexapeptide_repeat"/>
</dbReference>
<dbReference type="AlphaFoldDB" id="A0A7C9BCS3"/>
<evidence type="ECO:0000256" key="3">
    <source>
        <dbReference type="ARBA" id="ARBA00022737"/>
    </source>
</evidence>
<evidence type="ECO:0000256" key="1">
    <source>
        <dbReference type="ARBA" id="ARBA00007274"/>
    </source>
</evidence>
<feature type="binding site" evidence="5">
    <location>
        <position position="72"/>
    </location>
    <ligand>
        <name>substrate</name>
    </ligand>
</feature>
<dbReference type="Proteomes" id="UP000479293">
    <property type="component" value="Unassembled WGS sequence"/>
</dbReference>
<dbReference type="PANTHER" id="PTHR43300:SF7">
    <property type="entry name" value="UDP-N-ACETYLBACILLOSAMINE N-ACETYLTRANSFERASE"/>
    <property type="match status" value="1"/>
</dbReference>
<sequence>MENPILIFGAGATGRQALDIFQRNGVVVYGFLDDNKELHGTEIGTVSVLGDTDDGGFLKLIGPKCEAFVAIGEHSVRKQLAQMLNERRKTMPVNAIHDTAVVSGMATLGHGNFVGARVVLGPQVNVGHHVHIQSGTLVESFVEIGDFVNIGPGVVLNDRVTVGEGAFIGPGATVVAGIHIGKNARVGAGSLVIADVPAKATVFGNPAQPMP</sequence>
<evidence type="ECO:0000313" key="7">
    <source>
        <dbReference type="EMBL" id="MPR34258.1"/>
    </source>
</evidence>
<dbReference type="Pfam" id="PF00132">
    <property type="entry name" value="Hexapep"/>
    <property type="match status" value="1"/>
</dbReference>
<name>A0A7C9BCS3_9BACT</name>
<dbReference type="EMBL" id="WHLY01000002">
    <property type="protein sequence ID" value="MPR34258.1"/>
    <property type="molecule type" value="Genomic_DNA"/>
</dbReference>
<protein>
    <submittedName>
        <fullName evidence="7">Acetyltransferase</fullName>
    </submittedName>
</protein>
<dbReference type="SUPFAM" id="SSF51161">
    <property type="entry name" value="Trimeric LpxA-like enzymes"/>
    <property type="match status" value="1"/>
</dbReference>
<dbReference type="RefSeq" id="WP_152760311.1">
    <property type="nucleotide sequence ID" value="NZ_WHLY01000002.1"/>
</dbReference>
<dbReference type="InterPro" id="IPR020019">
    <property type="entry name" value="AcTrfase_PglD-like"/>
</dbReference>